<name>A0A839E4L4_9PSEU</name>
<dbReference type="Pfam" id="PF10604">
    <property type="entry name" value="Polyketide_cyc2"/>
    <property type="match status" value="1"/>
</dbReference>
<dbReference type="Proteomes" id="UP000569329">
    <property type="component" value="Unassembled WGS sequence"/>
</dbReference>
<sequence>MTQSYASTVIAAGAERVWEVVRDFDGLPTWHPGIASSEIEQGRGAAEVGCVRHLTLPDGGSIRERLLTLDDVERSYTYEILRAPFPVRRYRATIRVAPVTETGRAFVEWYAHYDAEAADEAELDETFASGVFASGLRGLSEYLAG</sequence>
<dbReference type="AlphaFoldDB" id="A0A839E4L4"/>
<evidence type="ECO:0000313" key="1">
    <source>
        <dbReference type="EMBL" id="MBA8825858.1"/>
    </source>
</evidence>
<dbReference type="EMBL" id="JACGWZ010000004">
    <property type="protein sequence ID" value="MBA8825858.1"/>
    <property type="molecule type" value="Genomic_DNA"/>
</dbReference>
<dbReference type="RefSeq" id="WP_182545111.1">
    <property type="nucleotide sequence ID" value="NZ_JACGWZ010000004.1"/>
</dbReference>
<reference evidence="1 2" key="1">
    <citation type="submission" date="2020-07" db="EMBL/GenBank/DDBJ databases">
        <title>Sequencing the genomes of 1000 actinobacteria strains.</title>
        <authorList>
            <person name="Klenk H.-P."/>
        </authorList>
    </citation>
    <scope>NUCLEOTIDE SEQUENCE [LARGE SCALE GENOMIC DNA]</scope>
    <source>
        <strain evidence="1 2">DSM 45975</strain>
    </source>
</reference>
<dbReference type="Gene3D" id="3.30.530.20">
    <property type="match status" value="1"/>
</dbReference>
<dbReference type="InterPro" id="IPR019587">
    <property type="entry name" value="Polyketide_cyclase/dehydratase"/>
</dbReference>
<dbReference type="PANTHER" id="PTHR39332">
    <property type="entry name" value="BLL4707 PROTEIN"/>
    <property type="match status" value="1"/>
</dbReference>
<gene>
    <name evidence="1" type="ORF">FHX42_003224</name>
</gene>
<evidence type="ECO:0000313" key="2">
    <source>
        <dbReference type="Proteomes" id="UP000569329"/>
    </source>
</evidence>
<protein>
    <submittedName>
        <fullName evidence="1">Uncharacterized protein YndB with AHSA1/START domain</fullName>
    </submittedName>
</protein>
<accession>A0A839E4L4</accession>
<dbReference type="InterPro" id="IPR023393">
    <property type="entry name" value="START-like_dom_sf"/>
</dbReference>
<proteinExistence type="predicted"/>
<organism evidence="1 2">
    <name type="scientific">Halosaccharopolyspora lacisalsi</name>
    <dbReference type="NCBI Taxonomy" id="1000566"/>
    <lineage>
        <taxon>Bacteria</taxon>
        <taxon>Bacillati</taxon>
        <taxon>Actinomycetota</taxon>
        <taxon>Actinomycetes</taxon>
        <taxon>Pseudonocardiales</taxon>
        <taxon>Pseudonocardiaceae</taxon>
        <taxon>Halosaccharopolyspora</taxon>
    </lineage>
</organism>
<keyword evidence="2" id="KW-1185">Reference proteome</keyword>
<dbReference type="CDD" id="cd07821">
    <property type="entry name" value="PYR_PYL_RCAR_like"/>
    <property type="match status" value="1"/>
</dbReference>
<dbReference type="SUPFAM" id="SSF55961">
    <property type="entry name" value="Bet v1-like"/>
    <property type="match status" value="1"/>
</dbReference>
<comment type="caution">
    <text evidence="1">The sequence shown here is derived from an EMBL/GenBank/DDBJ whole genome shotgun (WGS) entry which is preliminary data.</text>
</comment>
<dbReference type="PANTHER" id="PTHR39332:SF7">
    <property type="entry name" value="SRPBCC FAMILY PROTEIN"/>
    <property type="match status" value="1"/>
</dbReference>